<keyword evidence="5" id="KW-1278">Translocase</keyword>
<dbReference type="GO" id="GO:0008137">
    <property type="term" value="F:NADH dehydrogenase (ubiquinone) activity"/>
    <property type="evidence" value="ECO:0007669"/>
    <property type="project" value="UniProtKB-EC"/>
</dbReference>
<keyword evidence="6" id="KW-1133">Transmembrane helix</keyword>
<keyword evidence="7" id="KW-0520">NAD</keyword>
<comment type="similarity">
    <text evidence="2">Belongs to the complex I subunit 4L family.</text>
</comment>
<geneLocation type="mitochondrion" evidence="11"/>
<evidence type="ECO:0000256" key="6">
    <source>
        <dbReference type="ARBA" id="ARBA00022989"/>
    </source>
</evidence>
<sequence length="91" mass="10745">MKLISLYMFLTSMMSFIMMRKHILMALLSLEFMMMSMLTIISMYCLMMKFSLYILMFMLTLLVCEGVLGLSILVNMIRCKGNDFLNSMHLW</sequence>
<evidence type="ECO:0000256" key="5">
    <source>
        <dbReference type="ARBA" id="ARBA00022967"/>
    </source>
</evidence>
<evidence type="ECO:0000313" key="11">
    <source>
        <dbReference type="EMBL" id="WXH77316.1"/>
    </source>
</evidence>
<reference evidence="11" key="1">
    <citation type="submission" date="2021-06" db="EMBL/GenBank/DDBJ databases">
        <authorList>
            <consortium name="Expending Complete Mitogenomes of Ledrinae and Compositional heterogeneity effect on the phylogenetic inferences of paraphyletic family: Cicadellidae (Hemiptera: Cicadomorpha)"/>
            <person name="Huang W."/>
            <person name="Yu T."/>
            <person name="Zhang Y."/>
        </authorList>
    </citation>
    <scope>NUCLEOTIDE SEQUENCE</scope>
</reference>
<dbReference type="InterPro" id="IPR039428">
    <property type="entry name" value="NUOK/Mnh_C1-like"/>
</dbReference>
<keyword evidence="4" id="KW-0812">Transmembrane</keyword>
<evidence type="ECO:0000256" key="9">
    <source>
        <dbReference type="ARBA" id="ARBA00031586"/>
    </source>
</evidence>
<dbReference type="EMBL" id="MZ333280">
    <property type="protein sequence ID" value="WXH77316.1"/>
    <property type="molecule type" value="Genomic_DNA"/>
</dbReference>
<evidence type="ECO:0000256" key="3">
    <source>
        <dbReference type="ARBA" id="ARBA00016612"/>
    </source>
</evidence>
<comment type="subcellular location">
    <subcellularLocation>
        <location evidence="1">Membrane</location>
        <topology evidence="1">Multi-pass membrane protein</topology>
    </subcellularLocation>
</comment>
<evidence type="ECO:0000256" key="1">
    <source>
        <dbReference type="ARBA" id="ARBA00004141"/>
    </source>
</evidence>
<keyword evidence="11" id="KW-0496">Mitochondrion</keyword>
<dbReference type="Pfam" id="PF00420">
    <property type="entry name" value="Oxidored_q2"/>
    <property type="match status" value="1"/>
</dbReference>
<evidence type="ECO:0000256" key="10">
    <source>
        <dbReference type="ARBA" id="ARBA00049551"/>
    </source>
</evidence>
<evidence type="ECO:0000256" key="4">
    <source>
        <dbReference type="ARBA" id="ARBA00022692"/>
    </source>
</evidence>
<reference evidence="11" key="2">
    <citation type="submission" date="2024-06" db="EMBL/GenBank/DDBJ databases">
        <title>Expending Complete Mitogenomes of Ledrinae and Compositional heterogeneity effect on the phylogenetic inferences of paraphyletic family: Cicadellidae (Hemiptera: Cicadomorpha).</title>
        <authorList>
            <person name="Huang W."/>
            <person name="Yu T."/>
            <person name="Zhang Y."/>
        </authorList>
    </citation>
    <scope>NUCLEOTIDE SEQUENCE</scope>
</reference>
<proteinExistence type="inferred from homology"/>
<evidence type="ECO:0000256" key="2">
    <source>
        <dbReference type="ARBA" id="ARBA00010519"/>
    </source>
</evidence>
<dbReference type="GO" id="GO:0016020">
    <property type="term" value="C:membrane"/>
    <property type="evidence" value="ECO:0007669"/>
    <property type="project" value="UniProtKB-SubCell"/>
</dbReference>
<keyword evidence="8" id="KW-0472">Membrane</keyword>
<name>A0AAU6PC40_9HEMI</name>
<organism evidence="11">
    <name type="scientific">Ledropsis sp</name>
    <dbReference type="NCBI Taxonomy" id="3133679"/>
    <lineage>
        <taxon>Eukaryota</taxon>
        <taxon>Metazoa</taxon>
        <taxon>Ecdysozoa</taxon>
        <taxon>Arthropoda</taxon>
        <taxon>Hexapoda</taxon>
        <taxon>Insecta</taxon>
        <taxon>Pterygota</taxon>
        <taxon>Neoptera</taxon>
        <taxon>Paraneoptera</taxon>
        <taxon>Hemiptera</taxon>
        <taxon>Auchenorrhyncha</taxon>
        <taxon>Membracoidea</taxon>
        <taxon>Cicadellidae</taxon>
        <taxon>Ledrinae</taxon>
        <taxon>Ledropsis</taxon>
    </lineage>
</organism>
<dbReference type="Gene3D" id="1.10.287.3510">
    <property type="match status" value="1"/>
</dbReference>
<evidence type="ECO:0000256" key="7">
    <source>
        <dbReference type="ARBA" id="ARBA00023027"/>
    </source>
</evidence>
<protein>
    <recommendedName>
        <fullName evidence="3">NADH-ubiquinone oxidoreductase chain 4L</fullName>
    </recommendedName>
    <alternativeName>
        <fullName evidence="9">NADH dehydrogenase subunit 4L</fullName>
    </alternativeName>
</protein>
<gene>
    <name evidence="11" type="primary">ND4L</name>
</gene>
<dbReference type="AlphaFoldDB" id="A0AAU6PC40"/>
<evidence type="ECO:0000256" key="8">
    <source>
        <dbReference type="ARBA" id="ARBA00023136"/>
    </source>
</evidence>
<comment type="catalytic activity">
    <reaction evidence="10">
        <text>a ubiquinone + NADH + 5 H(+)(in) = a ubiquinol + NAD(+) + 4 H(+)(out)</text>
        <dbReference type="Rhea" id="RHEA:29091"/>
        <dbReference type="Rhea" id="RHEA-COMP:9565"/>
        <dbReference type="Rhea" id="RHEA-COMP:9566"/>
        <dbReference type="ChEBI" id="CHEBI:15378"/>
        <dbReference type="ChEBI" id="CHEBI:16389"/>
        <dbReference type="ChEBI" id="CHEBI:17976"/>
        <dbReference type="ChEBI" id="CHEBI:57540"/>
        <dbReference type="ChEBI" id="CHEBI:57945"/>
        <dbReference type="EC" id="7.1.1.2"/>
    </reaction>
</comment>
<accession>A0AAU6PC40</accession>